<reference evidence="3 4" key="1">
    <citation type="submission" date="2017-06" db="EMBL/GenBank/DDBJ databases">
        <title>Genome sequencing of cyanobaciteial culture collection at National Institute for Environmental Studies (NIES).</title>
        <authorList>
            <person name="Hirose Y."/>
            <person name="Shimura Y."/>
            <person name="Fujisawa T."/>
            <person name="Nakamura Y."/>
            <person name="Kawachi M."/>
        </authorList>
    </citation>
    <scope>NUCLEOTIDE SEQUENCE [LARGE SCALE GENOMIC DNA]</scope>
    <source>
        <strain evidence="3 4">NIES-267</strain>
    </source>
</reference>
<evidence type="ECO:0000256" key="1">
    <source>
        <dbReference type="SAM" id="MobiDB-lite"/>
    </source>
</evidence>
<accession>A0A1Z4LY91</accession>
<evidence type="ECO:0000256" key="2">
    <source>
        <dbReference type="SAM" id="SignalP"/>
    </source>
</evidence>
<sequence>MKKNVLLLGLLASISLFGCVQKDDLASSDSISEDSNSASNVSATTEETKGLMESSLGEYLKTKNLKLEDTPHKVEYLDLNGDSIKDAVTVFTGSKSCTDSGCNMLVHEGLGENKFKLVSDISPVKSPITFSETTTGGWKDVIANVGSKGKPKNVALKFDGKGYPENASTQPEIKDSEISGDKFAFETQVDGSKETADKSKVDSEKSDKTASAGFSKKCQAAIDNSKSEVANISGIGLNKSSKNDISSIYQDIPKERSSEYKFTVGGRGGKNIMYSPVFMTDISKNIIENCNNIGSVQFEVDQTDNRIAYGLVKDSVKKFDCAASKDNSKLKWGQVSCQ</sequence>
<evidence type="ECO:0008006" key="5">
    <source>
        <dbReference type="Google" id="ProtNLM"/>
    </source>
</evidence>
<protein>
    <recommendedName>
        <fullName evidence="5">Lipoprotein</fullName>
    </recommendedName>
</protein>
<dbReference type="PROSITE" id="PS51257">
    <property type="entry name" value="PROKAR_LIPOPROTEIN"/>
    <property type="match status" value="1"/>
</dbReference>
<organism evidence="3 4">
    <name type="scientific">Calothrix parasitica NIES-267</name>
    <dbReference type="NCBI Taxonomy" id="1973488"/>
    <lineage>
        <taxon>Bacteria</taxon>
        <taxon>Bacillati</taxon>
        <taxon>Cyanobacteriota</taxon>
        <taxon>Cyanophyceae</taxon>
        <taxon>Nostocales</taxon>
        <taxon>Calotrichaceae</taxon>
        <taxon>Calothrix</taxon>
    </lineage>
</organism>
<feature type="chain" id="PRO_5012080078" description="Lipoprotein" evidence="2">
    <location>
        <begin position="23"/>
        <end position="338"/>
    </location>
</feature>
<dbReference type="AlphaFoldDB" id="A0A1Z4LY91"/>
<dbReference type="OrthoDB" id="9788807at2"/>
<dbReference type="EMBL" id="AP018227">
    <property type="protein sequence ID" value="BAY86189.1"/>
    <property type="molecule type" value="Genomic_DNA"/>
</dbReference>
<keyword evidence="2" id="KW-0732">Signal</keyword>
<feature type="compositionally biased region" description="Basic and acidic residues" evidence="1">
    <location>
        <begin position="172"/>
        <end position="184"/>
    </location>
</feature>
<feature type="region of interest" description="Disordered" evidence="1">
    <location>
        <begin position="156"/>
        <end position="208"/>
    </location>
</feature>
<gene>
    <name evidence="3" type="ORF">NIES267_56950</name>
</gene>
<proteinExistence type="predicted"/>
<feature type="compositionally biased region" description="Basic and acidic residues" evidence="1">
    <location>
        <begin position="191"/>
        <end position="208"/>
    </location>
</feature>
<feature type="region of interest" description="Disordered" evidence="1">
    <location>
        <begin position="27"/>
        <end position="48"/>
    </location>
</feature>
<feature type="signal peptide" evidence="2">
    <location>
        <begin position="1"/>
        <end position="22"/>
    </location>
</feature>
<feature type="compositionally biased region" description="Low complexity" evidence="1">
    <location>
        <begin position="27"/>
        <end position="43"/>
    </location>
</feature>
<evidence type="ECO:0000313" key="3">
    <source>
        <dbReference type="EMBL" id="BAY86189.1"/>
    </source>
</evidence>
<keyword evidence="4" id="KW-1185">Reference proteome</keyword>
<dbReference type="Proteomes" id="UP000218418">
    <property type="component" value="Chromosome"/>
</dbReference>
<name>A0A1Z4LY91_9CYAN</name>
<evidence type="ECO:0000313" key="4">
    <source>
        <dbReference type="Proteomes" id="UP000218418"/>
    </source>
</evidence>